<evidence type="ECO:0008006" key="4">
    <source>
        <dbReference type="Google" id="ProtNLM"/>
    </source>
</evidence>
<dbReference type="InterPro" id="IPR032675">
    <property type="entry name" value="LRR_dom_sf"/>
</dbReference>
<comment type="caution">
    <text evidence="2">The sequence shown here is derived from an EMBL/GenBank/DDBJ whole genome shotgun (WGS) entry which is preliminary data.</text>
</comment>
<name>A0A9P6MG56_9FUNG</name>
<dbReference type="SUPFAM" id="SSF52047">
    <property type="entry name" value="RNI-like"/>
    <property type="match status" value="1"/>
</dbReference>
<dbReference type="AlphaFoldDB" id="A0A9P6MG56"/>
<evidence type="ECO:0000313" key="3">
    <source>
        <dbReference type="Proteomes" id="UP000703661"/>
    </source>
</evidence>
<organism evidence="2 3">
    <name type="scientific">Entomortierella chlamydospora</name>
    <dbReference type="NCBI Taxonomy" id="101097"/>
    <lineage>
        <taxon>Eukaryota</taxon>
        <taxon>Fungi</taxon>
        <taxon>Fungi incertae sedis</taxon>
        <taxon>Mucoromycota</taxon>
        <taxon>Mortierellomycotina</taxon>
        <taxon>Mortierellomycetes</taxon>
        <taxon>Mortierellales</taxon>
        <taxon>Mortierellaceae</taxon>
        <taxon>Entomortierella</taxon>
    </lineage>
</organism>
<dbReference type="Proteomes" id="UP000703661">
    <property type="component" value="Unassembled WGS sequence"/>
</dbReference>
<proteinExistence type="predicted"/>
<keyword evidence="3" id="KW-1185">Reference proteome</keyword>
<feature type="compositionally biased region" description="Basic residues" evidence="1">
    <location>
        <begin position="1"/>
        <end position="11"/>
    </location>
</feature>
<feature type="non-terminal residue" evidence="2">
    <location>
        <position position="475"/>
    </location>
</feature>
<accession>A0A9P6MG56</accession>
<reference evidence="2" key="1">
    <citation type="journal article" date="2020" name="Fungal Divers.">
        <title>Resolving the Mortierellaceae phylogeny through synthesis of multi-gene phylogenetics and phylogenomics.</title>
        <authorList>
            <person name="Vandepol N."/>
            <person name="Liber J."/>
            <person name="Desiro A."/>
            <person name="Na H."/>
            <person name="Kennedy M."/>
            <person name="Barry K."/>
            <person name="Grigoriev I.V."/>
            <person name="Miller A.N."/>
            <person name="O'Donnell K."/>
            <person name="Stajich J.E."/>
            <person name="Bonito G."/>
        </authorList>
    </citation>
    <scope>NUCLEOTIDE SEQUENCE</scope>
    <source>
        <strain evidence="2">NRRL 2769</strain>
    </source>
</reference>
<feature type="compositionally biased region" description="Low complexity" evidence="1">
    <location>
        <begin position="12"/>
        <end position="31"/>
    </location>
</feature>
<dbReference type="EMBL" id="JAAAID010003329">
    <property type="protein sequence ID" value="KAF9998759.1"/>
    <property type="molecule type" value="Genomic_DNA"/>
</dbReference>
<evidence type="ECO:0000313" key="2">
    <source>
        <dbReference type="EMBL" id="KAF9998759.1"/>
    </source>
</evidence>
<dbReference type="Gene3D" id="3.80.10.10">
    <property type="entry name" value="Ribonuclease Inhibitor"/>
    <property type="match status" value="1"/>
</dbReference>
<sequence>MTIRKAQKMRLGKASTSVQGSSSSSHSGIRNSINPFHIPEIRFEIGRYLDNSALARCTRVCRDWNRTFIPLLYSVLEITKKTSTVPSIEVLRNNEATIKSISFMTDKLHPIHSHLVLPNLRTLTMRLCSACNTMEPMVRNHKSIRFLELSAIPTGNREMMWKTIAGLPHIEGLTLRQQYIDRIGSLWGAISRLKKLSLISVYFERSGDVARTSLSLQPYFLLRDLTITGRGYDVGFEVALITKCPNLERVEWEADRNDTGDQLTPHVQDFIQNLVHGKWANIKSLAIHLRFVQDAVFAELIQALDNRLLEELDVSKTQFGQHAFSALRHYFSTLRILNIRDCPNLNSANVMELLTLCPHLQSLTVDRIYAQYLDTDQIWPCSKTLQSLSIEFELDREPNTSESSGTTERTPKELNEVVFACLGRLHELEHLTVGYPKPERYGQTYAQASIPLELQLPKGLGALAGLKRLNNFSMG</sequence>
<evidence type="ECO:0000256" key="1">
    <source>
        <dbReference type="SAM" id="MobiDB-lite"/>
    </source>
</evidence>
<feature type="region of interest" description="Disordered" evidence="1">
    <location>
        <begin position="1"/>
        <end position="31"/>
    </location>
</feature>
<gene>
    <name evidence="2" type="ORF">BGZ80_006714</name>
</gene>
<protein>
    <recommendedName>
        <fullName evidence="4">F-box domain-containing protein</fullName>
    </recommendedName>
</protein>